<evidence type="ECO:0000256" key="7">
    <source>
        <dbReference type="HAMAP-Rule" id="MF_00600"/>
    </source>
</evidence>
<feature type="binding site" evidence="7">
    <location>
        <begin position="87"/>
        <end position="91"/>
    </location>
    <ligand>
        <name>ATP</name>
        <dbReference type="ChEBI" id="CHEBI:30616"/>
    </ligand>
</feature>
<evidence type="ECO:0000256" key="4">
    <source>
        <dbReference type="ARBA" id="ARBA00022840"/>
    </source>
</evidence>
<dbReference type="SUPFAM" id="SSF54849">
    <property type="entry name" value="GroEL-intermediate domain like"/>
    <property type="match status" value="1"/>
</dbReference>
<dbReference type="PRINTS" id="PR00298">
    <property type="entry name" value="CHAPERONIN60"/>
</dbReference>
<keyword evidence="3 7" id="KW-0547">Nucleotide-binding</keyword>
<dbReference type="OrthoDB" id="9766614at2"/>
<dbReference type="NCBIfam" id="NF009488">
    <property type="entry name" value="PRK12850.1"/>
    <property type="match status" value="1"/>
</dbReference>
<dbReference type="GO" id="GO:0016853">
    <property type="term" value="F:isomerase activity"/>
    <property type="evidence" value="ECO:0007669"/>
    <property type="project" value="UniProtKB-KW"/>
</dbReference>
<dbReference type="NCBIfam" id="TIGR02348">
    <property type="entry name" value="GroEL"/>
    <property type="match status" value="1"/>
</dbReference>
<keyword evidence="4 7" id="KW-0067">ATP-binding</keyword>
<keyword evidence="2 7" id="KW-0963">Cytoplasm</keyword>
<comment type="function">
    <text evidence="7 9">Together with its co-chaperonin GroES, plays an essential role in assisting protein folding. The GroEL-GroES system forms a nano-cage that allows encapsulation of the non-native substrate proteins and provides a physical environment optimized to promote and accelerate protein folding.</text>
</comment>
<dbReference type="InterPro" id="IPR027409">
    <property type="entry name" value="GroEL-like_apical_dom_sf"/>
</dbReference>
<dbReference type="RefSeq" id="WP_129217384.1">
    <property type="nucleotide sequence ID" value="NZ_QYBC01000001.1"/>
</dbReference>
<evidence type="ECO:0000256" key="3">
    <source>
        <dbReference type="ARBA" id="ARBA00022741"/>
    </source>
</evidence>
<feature type="binding site" evidence="7">
    <location>
        <position position="415"/>
    </location>
    <ligand>
        <name>ATP</name>
        <dbReference type="ChEBI" id="CHEBI:30616"/>
    </ligand>
</feature>
<comment type="caution">
    <text evidence="7">Lacks conserved residue(s) required for the propagation of feature annotation.</text>
</comment>
<dbReference type="InterPro" id="IPR018370">
    <property type="entry name" value="Chaperonin_Cpn60_CS"/>
</dbReference>
<dbReference type="InterPro" id="IPR001844">
    <property type="entry name" value="Cpn60/GroEL"/>
</dbReference>
<dbReference type="GO" id="GO:0042026">
    <property type="term" value="P:protein refolding"/>
    <property type="evidence" value="ECO:0007669"/>
    <property type="project" value="UniProtKB-UniRule"/>
</dbReference>
<proteinExistence type="inferred from homology"/>
<dbReference type="SUPFAM" id="SSF48592">
    <property type="entry name" value="GroEL equatorial domain-like"/>
    <property type="match status" value="1"/>
</dbReference>
<keyword evidence="6 7" id="KW-0413">Isomerase</keyword>
<comment type="subunit">
    <text evidence="7 9">Forms a cylinder of 14 subunits composed of two heptameric rings stacked back-to-back. Interacts with the co-chaperonin GroES.</text>
</comment>
<evidence type="ECO:0000256" key="10">
    <source>
        <dbReference type="SAM" id="Coils"/>
    </source>
</evidence>
<evidence type="ECO:0000256" key="8">
    <source>
        <dbReference type="RuleBase" id="RU000418"/>
    </source>
</evidence>
<evidence type="ECO:0000256" key="2">
    <source>
        <dbReference type="ARBA" id="ARBA00022490"/>
    </source>
</evidence>
<dbReference type="SUPFAM" id="SSF52029">
    <property type="entry name" value="GroEL apical domain-like"/>
    <property type="match status" value="1"/>
</dbReference>
<sequence length="551" mass="58153">MAAKDVRFSADARDRMLRGVDILANAVKVTLGPKGRNVVIDKSYGAPRITKDGVTVAKEIELADKFENMGAQMVREVASKTNDLAGDGTTTATVLAASIMKEGLKLVAAGMNPMDLKRGIDLAVGVVVKDIAGRSRKVASSEEIAQVGTIASNGDHAVGEMIAEAMRKVGNEGVITVEEAKTAESELDVVEGMQFDRGYLSPYFITNAEKMTVELEDAYILIHEKKLSSLQAMLPILEAVVQTGKPLLIVAEDIDGEALATLVVNKLRGGLKVAAVKAPGFGDRRKAMLEDIAVLTAGQTVSEDLGIKLENVTLEMLGRAKRVRIDKENTTVIDGAGKKDDIEARVAQLKAQIEETTSDYDKEKLQERLAKLSGGVAVIRVGGSTEVEVKERKDRVDDALHATRAAVEEGIVPGGGIALLRARLAVGDLTSDNRDVQAGISILMKALEAPIRQISANAGVEGSIVVGKVSENTSPTFGFDAYRERYVDMLEAGILDPAKVVRVALQDAASVAGLLITTEAMVADRPQKDGPAMGGGGGMGGGMGGMGGMDY</sequence>
<reference evidence="11 12" key="1">
    <citation type="submission" date="2018-09" db="EMBL/GenBank/DDBJ databases">
        <authorList>
            <person name="Grouzdev D.S."/>
            <person name="Krutkina M.S."/>
        </authorList>
    </citation>
    <scope>NUCLEOTIDE SEQUENCE [LARGE SCALE GENOMIC DNA]</scope>
    <source>
        <strain evidence="11 12">RmlP001</strain>
    </source>
</reference>
<dbReference type="NCBIfam" id="NF000592">
    <property type="entry name" value="PRK00013.1"/>
    <property type="match status" value="1"/>
</dbReference>
<organism evidence="11 12">
    <name type="scientific">Lichenibacterium ramalinae</name>
    <dbReference type="NCBI Taxonomy" id="2316527"/>
    <lineage>
        <taxon>Bacteria</taxon>
        <taxon>Pseudomonadati</taxon>
        <taxon>Pseudomonadota</taxon>
        <taxon>Alphaproteobacteria</taxon>
        <taxon>Hyphomicrobiales</taxon>
        <taxon>Lichenihabitantaceae</taxon>
        <taxon>Lichenibacterium</taxon>
    </lineage>
</organism>
<dbReference type="InterPro" id="IPR027410">
    <property type="entry name" value="TCP-1-like_intermed_sf"/>
</dbReference>
<comment type="similarity">
    <text evidence="1 7 8">Belongs to the chaperonin (HSP60) family.</text>
</comment>
<dbReference type="Gene3D" id="3.30.260.10">
    <property type="entry name" value="TCP-1-like chaperonin intermediate domain"/>
    <property type="match status" value="1"/>
</dbReference>
<dbReference type="InterPro" id="IPR002423">
    <property type="entry name" value="Cpn60/GroEL/TCP-1"/>
</dbReference>
<comment type="subcellular location">
    <subcellularLocation>
        <location evidence="7">Cytoplasm</location>
    </subcellularLocation>
</comment>
<dbReference type="FunFam" id="3.50.7.10:FF:000001">
    <property type="entry name" value="60 kDa chaperonin"/>
    <property type="match status" value="1"/>
</dbReference>
<feature type="binding site" evidence="7">
    <location>
        <position position="51"/>
    </location>
    <ligand>
        <name>ATP</name>
        <dbReference type="ChEBI" id="CHEBI:30616"/>
    </ligand>
</feature>
<keyword evidence="5 7" id="KW-0143">Chaperone</keyword>
<dbReference type="Gene3D" id="1.10.560.10">
    <property type="entry name" value="GroEL-like equatorial domain"/>
    <property type="match status" value="1"/>
</dbReference>
<dbReference type="EMBL" id="QYBC01000001">
    <property type="protein sequence ID" value="RYB07911.1"/>
    <property type="molecule type" value="Genomic_DNA"/>
</dbReference>
<keyword evidence="12" id="KW-1185">Reference proteome</keyword>
<dbReference type="GO" id="GO:0005524">
    <property type="term" value="F:ATP binding"/>
    <property type="evidence" value="ECO:0007669"/>
    <property type="project" value="UniProtKB-UniRule"/>
</dbReference>
<comment type="caution">
    <text evidence="11">The sequence shown here is derived from an EMBL/GenBank/DDBJ whole genome shotgun (WGS) entry which is preliminary data.</text>
</comment>
<feature type="binding site" evidence="7">
    <location>
        <position position="496"/>
    </location>
    <ligand>
        <name>ATP</name>
        <dbReference type="ChEBI" id="CHEBI:30616"/>
    </ligand>
</feature>
<dbReference type="GO" id="GO:0051082">
    <property type="term" value="F:unfolded protein binding"/>
    <property type="evidence" value="ECO:0007669"/>
    <property type="project" value="UniProtKB-UniRule"/>
</dbReference>
<evidence type="ECO:0000256" key="6">
    <source>
        <dbReference type="ARBA" id="ARBA00023235"/>
    </source>
</evidence>
<feature type="binding site" evidence="7">
    <location>
        <begin position="30"/>
        <end position="33"/>
    </location>
    <ligand>
        <name>ATP</name>
        <dbReference type="ChEBI" id="CHEBI:30616"/>
    </ligand>
</feature>
<dbReference type="HAMAP" id="MF_00600">
    <property type="entry name" value="CH60"/>
    <property type="match status" value="1"/>
</dbReference>
<accession>A0A4Q2RM27</accession>
<dbReference type="AlphaFoldDB" id="A0A4Q2RM27"/>
<dbReference type="PROSITE" id="PS00296">
    <property type="entry name" value="CHAPERONINS_CPN60"/>
    <property type="match status" value="1"/>
</dbReference>
<dbReference type="FunFam" id="1.10.560.10:FF:000001">
    <property type="entry name" value="60 kDa chaperonin"/>
    <property type="match status" value="1"/>
</dbReference>
<feature type="coiled-coil region" evidence="10">
    <location>
        <begin position="339"/>
        <end position="366"/>
    </location>
</feature>
<dbReference type="NCBIfam" id="NF009487">
    <property type="entry name" value="PRK12849.1"/>
    <property type="match status" value="1"/>
</dbReference>
<protein>
    <recommendedName>
        <fullName evidence="7">Chaperonin GroEL</fullName>
        <ecNumber evidence="7">5.6.1.7</ecNumber>
    </recommendedName>
    <alternativeName>
        <fullName evidence="7">60 kDa chaperonin</fullName>
    </alternativeName>
    <alternativeName>
        <fullName evidence="7">Chaperonin-60</fullName>
        <shortName evidence="7">Cpn60</shortName>
    </alternativeName>
</protein>
<evidence type="ECO:0000256" key="9">
    <source>
        <dbReference type="RuleBase" id="RU000419"/>
    </source>
</evidence>
<dbReference type="GO" id="GO:0005737">
    <property type="term" value="C:cytoplasm"/>
    <property type="evidence" value="ECO:0007669"/>
    <property type="project" value="UniProtKB-SubCell"/>
</dbReference>
<name>A0A4Q2RM27_9HYPH</name>
<dbReference type="Proteomes" id="UP000289411">
    <property type="component" value="Unassembled WGS sequence"/>
</dbReference>
<dbReference type="Gene3D" id="3.50.7.10">
    <property type="entry name" value="GroEL"/>
    <property type="match status" value="1"/>
</dbReference>
<evidence type="ECO:0000313" key="11">
    <source>
        <dbReference type="EMBL" id="RYB07911.1"/>
    </source>
</evidence>
<dbReference type="PANTHER" id="PTHR45633">
    <property type="entry name" value="60 KDA HEAT SHOCK PROTEIN, MITOCHONDRIAL"/>
    <property type="match status" value="1"/>
</dbReference>
<dbReference type="GO" id="GO:0140662">
    <property type="term" value="F:ATP-dependent protein folding chaperone"/>
    <property type="evidence" value="ECO:0007669"/>
    <property type="project" value="InterPro"/>
</dbReference>
<dbReference type="EC" id="5.6.1.7" evidence="7"/>
<reference evidence="11 12" key="2">
    <citation type="submission" date="2019-02" db="EMBL/GenBank/DDBJ databases">
        <title>'Lichenibacterium ramalinii' gen. nov. sp. nov., 'Lichenibacterium minor' gen. nov. sp. nov.</title>
        <authorList>
            <person name="Pankratov T."/>
        </authorList>
    </citation>
    <scope>NUCLEOTIDE SEQUENCE [LARGE SCALE GENOMIC DNA]</scope>
    <source>
        <strain evidence="11 12">RmlP001</strain>
    </source>
</reference>
<evidence type="ECO:0000256" key="5">
    <source>
        <dbReference type="ARBA" id="ARBA00023186"/>
    </source>
</evidence>
<keyword evidence="10" id="KW-0175">Coiled coil</keyword>
<dbReference type="InterPro" id="IPR027413">
    <property type="entry name" value="GROEL-like_equatorial_sf"/>
</dbReference>
<dbReference type="NCBIfam" id="NF009489">
    <property type="entry name" value="PRK12851.1"/>
    <property type="match status" value="1"/>
</dbReference>
<evidence type="ECO:0000256" key="1">
    <source>
        <dbReference type="ARBA" id="ARBA00006607"/>
    </source>
</evidence>
<gene>
    <name evidence="7 11" type="primary">groL</name>
    <name evidence="7" type="synonym">groEL</name>
    <name evidence="11" type="ORF">D3272_02000</name>
</gene>
<dbReference type="Pfam" id="PF00118">
    <property type="entry name" value="Cpn60_TCP1"/>
    <property type="match status" value="1"/>
</dbReference>
<dbReference type="CDD" id="cd03344">
    <property type="entry name" value="GroEL"/>
    <property type="match status" value="1"/>
</dbReference>
<evidence type="ECO:0000313" key="12">
    <source>
        <dbReference type="Proteomes" id="UP000289411"/>
    </source>
</evidence>